<accession>A0ABW1TFJ1</accession>
<keyword evidence="1" id="KW-0472">Membrane</keyword>
<organism evidence="2 3">
    <name type="scientific">Levilactobacillus fujinensis</name>
    <dbReference type="NCBI Taxonomy" id="2486024"/>
    <lineage>
        <taxon>Bacteria</taxon>
        <taxon>Bacillati</taxon>
        <taxon>Bacillota</taxon>
        <taxon>Bacilli</taxon>
        <taxon>Lactobacillales</taxon>
        <taxon>Lactobacillaceae</taxon>
        <taxon>Levilactobacillus</taxon>
    </lineage>
</organism>
<dbReference type="Proteomes" id="UP001596283">
    <property type="component" value="Unassembled WGS sequence"/>
</dbReference>
<gene>
    <name evidence="2" type="ORF">ACFP1C_06465</name>
</gene>
<feature type="transmembrane region" description="Helical" evidence="1">
    <location>
        <begin position="20"/>
        <end position="35"/>
    </location>
</feature>
<comment type="caution">
    <text evidence="2">The sequence shown here is derived from an EMBL/GenBank/DDBJ whole genome shotgun (WGS) entry which is preliminary data.</text>
</comment>
<sequence>MMSVYQGEEDDRMSAMDTDTLILLIITWLPMLWFSRPPKHP</sequence>
<evidence type="ECO:0000313" key="3">
    <source>
        <dbReference type="Proteomes" id="UP001596283"/>
    </source>
</evidence>
<keyword evidence="3" id="KW-1185">Reference proteome</keyword>
<proteinExistence type="predicted"/>
<dbReference type="EMBL" id="JBHSSI010000034">
    <property type="protein sequence ID" value="MFC6260591.1"/>
    <property type="molecule type" value="Genomic_DNA"/>
</dbReference>
<reference evidence="3" key="1">
    <citation type="journal article" date="2019" name="Int. J. Syst. Evol. Microbiol.">
        <title>The Global Catalogue of Microorganisms (GCM) 10K type strain sequencing project: providing services to taxonomists for standard genome sequencing and annotation.</title>
        <authorList>
            <consortium name="The Broad Institute Genomics Platform"/>
            <consortium name="The Broad Institute Genome Sequencing Center for Infectious Disease"/>
            <person name="Wu L."/>
            <person name="Ma J."/>
        </authorList>
    </citation>
    <scope>NUCLEOTIDE SEQUENCE [LARGE SCALE GENOMIC DNA]</scope>
    <source>
        <strain evidence="3">CCM 8908</strain>
    </source>
</reference>
<dbReference type="RefSeq" id="WP_382333242.1">
    <property type="nucleotide sequence ID" value="NZ_JBHSSI010000034.1"/>
</dbReference>
<protein>
    <submittedName>
        <fullName evidence="2">Uncharacterized protein</fullName>
    </submittedName>
</protein>
<evidence type="ECO:0000313" key="2">
    <source>
        <dbReference type="EMBL" id="MFC6260591.1"/>
    </source>
</evidence>
<name>A0ABW1TFJ1_9LACO</name>
<keyword evidence="1" id="KW-0812">Transmembrane</keyword>
<evidence type="ECO:0000256" key="1">
    <source>
        <dbReference type="SAM" id="Phobius"/>
    </source>
</evidence>
<keyword evidence="1" id="KW-1133">Transmembrane helix</keyword>